<feature type="zinc finger region" evidence="8">
    <location>
        <begin position="3"/>
        <end position="34"/>
    </location>
</feature>
<reference evidence="10 11" key="1">
    <citation type="journal article" date="2021" name="Sci. Rep.">
        <title>The distribution of antibiotic resistance genes in chicken gut microbiota commensals.</title>
        <authorList>
            <person name="Juricova H."/>
            <person name="Matiasovicova J."/>
            <person name="Kubasova T."/>
            <person name="Cejkova D."/>
            <person name="Rychlik I."/>
        </authorList>
    </citation>
    <scope>NUCLEOTIDE SEQUENCE [LARGE SCALE GENOMIC DNA]</scope>
    <source>
        <strain evidence="10 11">An537</strain>
    </source>
</reference>
<evidence type="ECO:0000256" key="3">
    <source>
        <dbReference type="ARBA" id="ARBA00022833"/>
    </source>
</evidence>
<dbReference type="Pfam" id="PF03477">
    <property type="entry name" value="ATP-cone"/>
    <property type="match status" value="1"/>
</dbReference>
<sequence length="165" mass="19151">MRCPYCKHEDSRVTDSRATDDGKSIRRRRQCMSCGRRFTTYEYIDRPPLAVIKRSGGTEMFDANKLLRGISRSCNKRGIDSEVLEGIVKSVEESLRSEGKMEVPTERIGELVLDQLRDIDQVAYVRFASVYRKFDNIDSFMDELEQLKKLSNNRRGRRQQGDSDD</sequence>
<keyword evidence="8" id="KW-0863">Zinc-finger</keyword>
<feature type="domain" description="ATP-cone" evidence="9">
    <location>
        <begin position="49"/>
        <end position="139"/>
    </location>
</feature>
<keyword evidence="11" id="KW-1185">Reference proteome</keyword>
<evidence type="ECO:0000256" key="5">
    <source>
        <dbReference type="ARBA" id="ARBA00023015"/>
    </source>
</evidence>
<dbReference type="InterPro" id="IPR055173">
    <property type="entry name" value="NrdR-like_N"/>
</dbReference>
<dbReference type="PANTHER" id="PTHR30455">
    <property type="entry name" value="TRANSCRIPTIONAL REPRESSOR NRDR"/>
    <property type="match status" value="1"/>
</dbReference>
<evidence type="ECO:0000313" key="10">
    <source>
        <dbReference type="EMBL" id="MBM6912107.1"/>
    </source>
</evidence>
<dbReference type="PROSITE" id="PS51161">
    <property type="entry name" value="ATP_CONE"/>
    <property type="match status" value="1"/>
</dbReference>
<keyword evidence="5 8" id="KW-0805">Transcription regulation</keyword>
<keyword evidence="3 8" id="KW-0862">Zinc</keyword>
<evidence type="ECO:0000256" key="1">
    <source>
        <dbReference type="ARBA" id="ARBA00022491"/>
    </source>
</evidence>
<dbReference type="NCBIfam" id="TIGR00244">
    <property type="entry name" value="transcriptional regulator NrdR"/>
    <property type="match status" value="1"/>
</dbReference>
<dbReference type="PANTHER" id="PTHR30455:SF2">
    <property type="entry name" value="TRANSCRIPTIONAL REPRESSOR NRDR"/>
    <property type="match status" value="1"/>
</dbReference>
<proteinExistence type="inferred from homology"/>
<evidence type="ECO:0000256" key="8">
    <source>
        <dbReference type="HAMAP-Rule" id="MF_00440"/>
    </source>
</evidence>
<dbReference type="HAMAP" id="MF_00440">
    <property type="entry name" value="NrdR"/>
    <property type="match status" value="1"/>
</dbReference>
<name>A0ABS2GF31_9FIRM</name>
<evidence type="ECO:0000313" key="11">
    <source>
        <dbReference type="Proteomes" id="UP000707138"/>
    </source>
</evidence>
<dbReference type="Proteomes" id="UP000707138">
    <property type="component" value="Unassembled WGS sequence"/>
</dbReference>
<keyword evidence="1 8" id="KW-0678">Repressor</keyword>
<keyword evidence="8" id="KW-0479">Metal-binding</keyword>
<dbReference type="EMBL" id="JACJLA010000002">
    <property type="protein sequence ID" value="MBM6912107.1"/>
    <property type="molecule type" value="Genomic_DNA"/>
</dbReference>
<comment type="cofactor">
    <cofactor evidence="8">
        <name>Zn(2+)</name>
        <dbReference type="ChEBI" id="CHEBI:29105"/>
    </cofactor>
    <text evidence="8">Binds 1 zinc ion.</text>
</comment>
<gene>
    <name evidence="8 10" type="primary">nrdR</name>
    <name evidence="10" type="ORF">H6A01_02020</name>
</gene>
<evidence type="ECO:0000259" key="9">
    <source>
        <dbReference type="PROSITE" id="PS51161"/>
    </source>
</evidence>
<keyword evidence="7 8" id="KW-0804">Transcription</keyword>
<evidence type="ECO:0000256" key="4">
    <source>
        <dbReference type="ARBA" id="ARBA00022840"/>
    </source>
</evidence>
<accession>A0ABS2GF31</accession>
<keyword evidence="4 8" id="KW-0067">ATP-binding</keyword>
<dbReference type="InterPro" id="IPR005144">
    <property type="entry name" value="ATP-cone_dom"/>
</dbReference>
<dbReference type="InterPro" id="IPR003796">
    <property type="entry name" value="RNR_NrdR-like"/>
</dbReference>
<comment type="function">
    <text evidence="8">Negatively regulates transcription of bacterial ribonucleotide reductase nrd genes and operons by binding to NrdR-boxes.</text>
</comment>
<evidence type="ECO:0000256" key="2">
    <source>
        <dbReference type="ARBA" id="ARBA00022741"/>
    </source>
</evidence>
<evidence type="ECO:0000256" key="6">
    <source>
        <dbReference type="ARBA" id="ARBA00023125"/>
    </source>
</evidence>
<evidence type="ECO:0000256" key="7">
    <source>
        <dbReference type="ARBA" id="ARBA00023163"/>
    </source>
</evidence>
<organism evidence="10 11">
    <name type="scientific">Veillonella magna</name>
    <dbReference type="NCBI Taxonomy" id="464322"/>
    <lineage>
        <taxon>Bacteria</taxon>
        <taxon>Bacillati</taxon>
        <taxon>Bacillota</taxon>
        <taxon>Negativicutes</taxon>
        <taxon>Veillonellales</taxon>
        <taxon>Veillonellaceae</taxon>
        <taxon>Veillonella</taxon>
    </lineage>
</organism>
<keyword evidence="6 8" id="KW-0238">DNA-binding</keyword>
<dbReference type="RefSeq" id="WP_028255642.1">
    <property type="nucleotide sequence ID" value="NZ_CATYZF010000012.1"/>
</dbReference>
<protein>
    <recommendedName>
        <fullName evidence="8">Transcriptional repressor NrdR</fullName>
    </recommendedName>
</protein>
<keyword evidence="2 8" id="KW-0547">Nucleotide-binding</keyword>
<comment type="caution">
    <text evidence="10">The sequence shown here is derived from an EMBL/GenBank/DDBJ whole genome shotgun (WGS) entry which is preliminary data.</text>
</comment>
<dbReference type="Pfam" id="PF22811">
    <property type="entry name" value="Zn_ribbon_NrdR"/>
    <property type="match status" value="1"/>
</dbReference>
<comment type="similarity">
    <text evidence="8">Belongs to the NrdR family.</text>
</comment>